<dbReference type="GeneID" id="25904484"/>
<dbReference type="RefSeq" id="XP_014157706.1">
    <property type="nucleotide sequence ID" value="XM_014302231.1"/>
</dbReference>
<proteinExistence type="predicted"/>
<keyword evidence="2" id="KW-1185">Reference proteome</keyword>
<accession>A0A0L0G4I2</accession>
<reference evidence="1 2" key="1">
    <citation type="submission" date="2011-02" db="EMBL/GenBank/DDBJ databases">
        <title>The Genome Sequence of Sphaeroforma arctica JP610.</title>
        <authorList>
            <consortium name="The Broad Institute Genome Sequencing Platform"/>
            <person name="Russ C."/>
            <person name="Cuomo C."/>
            <person name="Young S.K."/>
            <person name="Zeng Q."/>
            <person name="Gargeya S."/>
            <person name="Alvarado L."/>
            <person name="Berlin A."/>
            <person name="Chapman S.B."/>
            <person name="Chen Z."/>
            <person name="Freedman E."/>
            <person name="Gellesch M."/>
            <person name="Goldberg J."/>
            <person name="Griggs A."/>
            <person name="Gujja S."/>
            <person name="Heilman E."/>
            <person name="Heiman D."/>
            <person name="Howarth C."/>
            <person name="Mehta T."/>
            <person name="Neiman D."/>
            <person name="Pearson M."/>
            <person name="Roberts A."/>
            <person name="Saif S."/>
            <person name="Shea T."/>
            <person name="Shenoy N."/>
            <person name="Sisk P."/>
            <person name="Stolte C."/>
            <person name="Sykes S."/>
            <person name="White J."/>
            <person name="Yandava C."/>
            <person name="Burger G."/>
            <person name="Gray M.W."/>
            <person name="Holland P.W.H."/>
            <person name="King N."/>
            <person name="Lang F.B.F."/>
            <person name="Roger A.J."/>
            <person name="Ruiz-Trillo I."/>
            <person name="Haas B."/>
            <person name="Nusbaum C."/>
            <person name="Birren B."/>
        </authorList>
    </citation>
    <scope>NUCLEOTIDE SEQUENCE [LARGE SCALE GENOMIC DNA]</scope>
    <source>
        <strain evidence="1 2">JP610</strain>
    </source>
</reference>
<sequence>MVQPVWRGATAEEAHLKTYGQMDIPEPVGNPQIEAFYNRLRNDARDITNADSSYNQRKTALKDIAQIINDLKILKMDRTTLELWDRAESVTMHRKRHRADKKSSVLPSSILSTQEVIKALKRPTSSELVDEANELLTYLKDHKEIPKDVCELIMGQRGDIKNALKASRADESLHELWAKISALTKKAKTTSTSIPLTTLRTKTILFHAVTIGEQRPKTWTEWIQGRITKHPNPTTQIAINPTTQIAINPTTQIAINPTTQIAINPTTQIAINPTTQIAINPRPPGRSC</sequence>
<evidence type="ECO:0000313" key="2">
    <source>
        <dbReference type="Proteomes" id="UP000054560"/>
    </source>
</evidence>
<protein>
    <submittedName>
        <fullName evidence="1">Uncharacterized protein</fullName>
    </submittedName>
</protein>
<evidence type="ECO:0000313" key="1">
    <source>
        <dbReference type="EMBL" id="KNC83804.1"/>
    </source>
</evidence>
<dbReference type="Proteomes" id="UP000054560">
    <property type="component" value="Unassembled WGS sequence"/>
</dbReference>
<dbReference type="AlphaFoldDB" id="A0A0L0G4I2"/>
<dbReference type="EMBL" id="KQ241809">
    <property type="protein sequence ID" value="KNC83804.1"/>
    <property type="molecule type" value="Genomic_DNA"/>
</dbReference>
<gene>
    <name evidence="1" type="ORF">SARC_03980</name>
</gene>
<dbReference type="OrthoDB" id="6162729at2759"/>
<organism evidence="1 2">
    <name type="scientific">Sphaeroforma arctica JP610</name>
    <dbReference type="NCBI Taxonomy" id="667725"/>
    <lineage>
        <taxon>Eukaryota</taxon>
        <taxon>Ichthyosporea</taxon>
        <taxon>Ichthyophonida</taxon>
        <taxon>Sphaeroforma</taxon>
    </lineage>
</organism>
<name>A0A0L0G4I2_9EUKA</name>